<dbReference type="AlphaFoldDB" id="A0A6S6UHG1"/>
<dbReference type="SUPFAM" id="SSF51735">
    <property type="entry name" value="NAD(P)-binding Rossmann-fold domains"/>
    <property type="match status" value="1"/>
</dbReference>
<dbReference type="PRINTS" id="PR00081">
    <property type="entry name" value="GDHRDH"/>
</dbReference>
<keyword evidence="2 4" id="KW-0560">Oxidoreductase</keyword>
<dbReference type="Gene3D" id="3.40.50.720">
    <property type="entry name" value="NAD(P)-binding Rossmann-like Domain"/>
    <property type="match status" value="1"/>
</dbReference>
<dbReference type="GO" id="GO:0016020">
    <property type="term" value="C:membrane"/>
    <property type="evidence" value="ECO:0007669"/>
    <property type="project" value="TreeGrafter"/>
</dbReference>
<dbReference type="EC" id="1.1.1.-" evidence="4"/>
<evidence type="ECO:0000313" key="4">
    <source>
        <dbReference type="EMBL" id="CAA6827952.1"/>
    </source>
</evidence>
<comment type="similarity">
    <text evidence="1 3">Belongs to the short-chain dehydrogenases/reductases (SDR) family.</text>
</comment>
<dbReference type="PRINTS" id="PR00080">
    <property type="entry name" value="SDRFAMILY"/>
</dbReference>
<proteinExistence type="inferred from homology"/>
<dbReference type="PANTHER" id="PTHR44196">
    <property type="entry name" value="DEHYDROGENASE/REDUCTASE SDR FAMILY MEMBER 7B"/>
    <property type="match status" value="1"/>
</dbReference>
<dbReference type="InterPro" id="IPR036291">
    <property type="entry name" value="NAD(P)-bd_dom_sf"/>
</dbReference>
<dbReference type="Pfam" id="PF00106">
    <property type="entry name" value="adh_short"/>
    <property type="match status" value="1"/>
</dbReference>
<name>A0A6S6UHG1_9GAMM</name>
<sequence length="244" mass="27145">MKNFWLIGASSGIGEALAYALVDTGWTVAISARNEDKLNTMSEKSTQLLPYPVDVTQAAALKTTYLQICEEMGDIDCVMFNAGDYTPMSIEEFSPTLFTRLIEVNYIGAVNLLDVIIPDFTKRAHGQILLTASLAAYRGLPRSAPYSASKAALLSLAESLHLELKQHHVLLRVINPGFVKTPLTDKNTFEMPSLISPEDAAKAIMKELDSDNFEIRFPKGFARNMRLLSLLPYKLYFYLTKKAL</sequence>
<gene>
    <name evidence="4" type="ORF">HELGO_WM8761</name>
</gene>
<dbReference type="InterPro" id="IPR020904">
    <property type="entry name" value="Sc_DH/Rdtase_CS"/>
</dbReference>
<dbReference type="InterPro" id="IPR002347">
    <property type="entry name" value="SDR_fam"/>
</dbReference>
<evidence type="ECO:0000256" key="2">
    <source>
        <dbReference type="ARBA" id="ARBA00023002"/>
    </source>
</evidence>
<organism evidence="4">
    <name type="scientific">uncultured Thiotrichaceae bacterium</name>
    <dbReference type="NCBI Taxonomy" id="298394"/>
    <lineage>
        <taxon>Bacteria</taxon>
        <taxon>Pseudomonadati</taxon>
        <taxon>Pseudomonadota</taxon>
        <taxon>Gammaproteobacteria</taxon>
        <taxon>Thiotrichales</taxon>
        <taxon>Thiotrichaceae</taxon>
        <taxon>environmental samples</taxon>
    </lineage>
</organism>
<reference evidence="4" key="1">
    <citation type="submission" date="2020-01" db="EMBL/GenBank/DDBJ databases">
        <authorList>
            <person name="Meier V. D."/>
            <person name="Meier V D."/>
        </authorList>
    </citation>
    <scope>NUCLEOTIDE SEQUENCE</scope>
    <source>
        <strain evidence="4">HLG_WM_MAG_07</strain>
    </source>
</reference>
<evidence type="ECO:0000256" key="1">
    <source>
        <dbReference type="ARBA" id="ARBA00006484"/>
    </source>
</evidence>
<dbReference type="PANTHER" id="PTHR44196:SF1">
    <property type="entry name" value="DEHYDROGENASE_REDUCTASE SDR FAMILY MEMBER 7B"/>
    <property type="match status" value="1"/>
</dbReference>
<protein>
    <submittedName>
        <fullName evidence="4">Oxidoreductase, short-chain dehydrogenase/reductase family (EC)</fullName>
        <ecNumber evidence="4">1.1.1.-</ecNumber>
    </submittedName>
</protein>
<accession>A0A6S6UHG1</accession>
<dbReference type="GO" id="GO:0016491">
    <property type="term" value="F:oxidoreductase activity"/>
    <property type="evidence" value="ECO:0007669"/>
    <property type="project" value="UniProtKB-KW"/>
</dbReference>
<dbReference type="PROSITE" id="PS00061">
    <property type="entry name" value="ADH_SHORT"/>
    <property type="match status" value="1"/>
</dbReference>
<evidence type="ECO:0000256" key="3">
    <source>
        <dbReference type="RuleBase" id="RU000363"/>
    </source>
</evidence>
<dbReference type="EMBL" id="CACVAY010000145">
    <property type="protein sequence ID" value="CAA6827952.1"/>
    <property type="molecule type" value="Genomic_DNA"/>
</dbReference>